<dbReference type="Proteomes" id="UP000054217">
    <property type="component" value="Unassembled WGS sequence"/>
</dbReference>
<keyword evidence="1" id="KW-1133">Transmembrane helix</keyword>
<reference evidence="2 3" key="1">
    <citation type="submission" date="2014-04" db="EMBL/GenBank/DDBJ databases">
        <authorList>
            <consortium name="DOE Joint Genome Institute"/>
            <person name="Kuo A."/>
            <person name="Kohler A."/>
            <person name="Costa M.D."/>
            <person name="Nagy L.G."/>
            <person name="Floudas D."/>
            <person name="Copeland A."/>
            <person name="Barry K.W."/>
            <person name="Cichocki N."/>
            <person name="Veneault-Fourrey C."/>
            <person name="LaButti K."/>
            <person name="Lindquist E.A."/>
            <person name="Lipzen A."/>
            <person name="Lundell T."/>
            <person name="Morin E."/>
            <person name="Murat C."/>
            <person name="Sun H."/>
            <person name="Tunlid A."/>
            <person name="Henrissat B."/>
            <person name="Grigoriev I.V."/>
            <person name="Hibbett D.S."/>
            <person name="Martin F."/>
            <person name="Nordberg H.P."/>
            <person name="Cantor M.N."/>
            <person name="Hua S.X."/>
        </authorList>
    </citation>
    <scope>NUCLEOTIDE SEQUENCE [LARGE SCALE GENOMIC DNA]</scope>
    <source>
        <strain evidence="2 3">Marx 270</strain>
    </source>
</reference>
<keyword evidence="1" id="KW-0472">Membrane</keyword>
<dbReference type="HOGENOM" id="CLU_1116125_0_0_1"/>
<dbReference type="EMBL" id="KN832148">
    <property type="protein sequence ID" value="KIN93644.1"/>
    <property type="molecule type" value="Genomic_DNA"/>
</dbReference>
<protein>
    <submittedName>
        <fullName evidence="2">Uncharacterized protein</fullName>
    </submittedName>
</protein>
<keyword evidence="1" id="KW-0812">Transmembrane</keyword>
<accession>A0A0C3MXL0</accession>
<reference evidence="3" key="2">
    <citation type="submission" date="2015-01" db="EMBL/GenBank/DDBJ databases">
        <title>Evolutionary Origins and Diversification of the Mycorrhizal Mutualists.</title>
        <authorList>
            <consortium name="DOE Joint Genome Institute"/>
            <consortium name="Mycorrhizal Genomics Consortium"/>
            <person name="Kohler A."/>
            <person name="Kuo A."/>
            <person name="Nagy L.G."/>
            <person name="Floudas D."/>
            <person name="Copeland A."/>
            <person name="Barry K.W."/>
            <person name="Cichocki N."/>
            <person name="Veneault-Fourrey C."/>
            <person name="LaButti K."/>
            <person name="Lindquist E.A."/>
            <person name="Lipzen A."/>
            <person name="Lundell T."/>
            <person name="Morin E."/>
            <person name="Murat C."/>
            <person name="Riley R."/>
            <person name="Ohm R."/>
            <person name="Sun H."/>
            <person name="Tunlid A."/>
            <person name="Henrissat B."/>
            <person name="Grigoriev I.V."/>
            <person name="Hibbett D.S."/>
            <person name="Martin F."/>
        </authorList>
    </citation>
    <scope>NUCLEOTIDE SEQUENCE [LARGE SCALE GENOMIC DNA]</scope>
    <source>
        <strain evidence="3">Marx 270</strain>
    </source>
</reference>
<evidence type="ECO:0000313" key="3">
    <source>
        <dbReference type="Proteomes" id="UP000054217"/>
    </source>
</evidence>
<evidence type="ECO:0000256" key="1">
    <source>
        <dbReference type="SAM" id="Phobius"/>
    </source>
</evidence>
<feature type="transmembrane region" description="Helical" evidence="1">
    <location>
        <begin position="204"/>
        <end position="228"/>
    </location>
</feature>
<organism evidence="2 3">
    <name type="scientific">Pisolithus tinctorius Marx 270</name>
    <dbReference type="NCBI Taxonomy" id="870435"/>
    <lineage>
        <taxon>Eukaryota</taxon>
        <taxon>Fungi</taxon>
        <taxon>Dikarya</taxon>
        <taxon>Basidiomycota</taxon>
        <taxon>Agaricomycotina</taxon>
        <taxon>Agaricomycetes</taxon>
        <taxon>Agaricomycetidae</taxon>
        <taxon>Boletales</taxon>
        <taxon>Sclerodermatineae</taxon>
        <taxon>Pisolithaceae</taxon>
        <taxon>Pisolithus</taxon>
    </lineage>
</organism>
<dbReference type="AlphaFoldDB" id="A0A0C3MXL0"/>
<gene>
    <name evidence="2" type="ORF">M404DRAFT_35911</name>
</gene>
<sequence>MNCLWSRTSYGVYSSTCPTFYVLDLYLYSCLDLDLEDDLSLHPDLCLDLALDLDLEGDLPLLLDLSLAAALSPFLFLCPSIANLDELVGHPSSQIASYMSSKPVVSTFAPVNVGMENGTSSDSCMNTVRGNSVSGEGGSCRSFAASSVEPNDVSEFDPMTGAGVQYSVKVGSRICFSPSGSGDSGRGTSVGSFSRDDLAKRGGVAFFLALSASFAFLCLSLWATLAAVRLRLYFISCLSVEAPRGGLQV</sequence>
<name>A0A0C3MXL0_PISTI</name>
<dbReference type="InParanoid" id="A0A0C3MXL0"/>
<keyword evidence="3" id="KW-1185">Reference proteome</keyword>
<proteinExistence type="predicted"/>
<evidence type="ECO:0000313" key="2">
    <source>
        <dbReference type="EMBL" id="KIN93644.1"/>
    </source>
</evidence>